<feature type="compositionally biased region" description="Polar residues" evidence="7">
    <location>
        <begin position="1071"/>
        <end position="1126"/>
    </location>
</feature>
<feature type="region of interest" description="Disordered" evidence="7">
    <location>
        <begin position="1359"/>
        <end position="1381"/>
    </location>
</feature>
<evidence type="ECO:0000256" key="6">
    <source>
        <dbReference type="RuleBase" id="RU364101"/>
    </source>
</evidence>
<dbReference type="PANTHER" id="PTHR13402">
    <property type="entry name" value="RGPR-RELATED"/>
    <property type="match status" value="1"/>
</dbReference>
<feature type="region of interest" description="Disordered" evidence="7">
    <location>
        <begin position="2401"/>
        <end position="2671"/>
    </location>
</feature>
<accession>A0AAV0U807</accession>
<feature type="compositionally biased region" description="Basic and acidic residues" evidence="7">
    <location>
        <begin position="738"/>
        <end position="750"/>
    </location>
</feature>
<feature type="region of interest" description="Disordered" evidence="7">
    <location>
        <begin position="1752"/>
        <end position="1787"/>
    </location>
</feature>
<feature type="region of interest" description="Disordered" evidence="7">
    <location>
        <begin position="976"/>
        <end position="998"/>
    </location>
</feature>
<feature type="compositionally biased region" description="Low complexity" evidence="7">
    <location>
        <begin position="2728"/>
        <end position="2745"/>
    </location>
</feature>
<evidence type="ECO:0000259" key="9">
    <source>
        <dbReference type="Pfam" id="PF12932"/>
    </source>
</evidence>
<evidence type="ECO:0000256" key="3">
    <source>
        <dbReference type="ARBA" id="ARBA00022448"/>
    </source>
</evidence>
<feature type="compositionally biased region" description="Low complexity" evidence="7">
    <location>
        <begin position="2478"/>
        <end position="2500"/>
    </location>
</feature>
<feature type="compositionally biased region" description="Low complexity" evidence="7">
    <location>
        <begin position="518"/>
        <end position="533"/>
    </location>
</feature>
<feature type="compositionally biased region" description="Polar residues" evidence="7">
    <location>
        <begin position="987"/>
        <end position="998"/>
    </location>
</feature>
<organism evidence="10 11">
    <name type="scientific">Peronospora destructor</name>
    <dbReference type="NCBI Taxonomy" id="86335"/>
    <lineage>
        <taxon>Eukaryota</taxon>
        <taxon>Sar</taxon>
        <taxon>Stramenopiles</taxon>
        <taxon>Oomycota</taxon>
        <taxon>Peronosporomycetes</taxon>
        <taxon>Peronosporales</taxon>
        <taxon>Peronosporaceae</taxon>
        <taxon>Peronospora</taxon>
    </lineage>
</organism>
<feature type="compositionally biased region" description="Acidic residues" evidence="7">
    <location>
        <begin position="411"/>
        <end position="421"/>
    </location>
</feature>
<comment type="caution">
    <text evidence="10">The sequence shown here is derived from an EMBL/GenBank/DDBJ whole genome shotgun (WGS) entry which is preliminary data.</text>
</comment>
<evidence type="ECO:0000256" key="4">
    <source>
        <dbReference type="ARBA" id="ARBA00022824"/>
    </source>
</evidence>
<feature type="compositionally biased region" description="Low complexity" evidence="7">
    <location>
        <begin position="2564"/>
        <end position="2579"/>
    </location>
</feature>
<feature type="compositionally biased region" description="Polar residues" evidence="7">
    <location>
        <begin position="666"/>
        <end position="676"/>
    </location>
</feature>
<evidence type="ECO:0000313" key="11">
    <source>
        <dbReference type="Proteomes" id="UP001162029"/>
    </source>
</evidence>
<dbReference type="Gene3D" id="1.25.40.1030">
    <property type="match status" value="1"/>
</dbReference>
<feature type="region of interest" description="Disordered" evidence="7">
    <location>
        <begin position="1412"/>
        <end position="1483"/>
    </location>
</feature>
<protein>
    <recommendedName>
        <fullName evidence="6">Protein transport protein sec16</fullName>
    </recommendedName>
</protein>
<dbReference type="Pfam" id="PF12931">
    <property type="entry name" value="TPR_Sec16"/>
    <property type="match status" value="1"/>
</dbReference>
<keyword evidence="6" id="KW-0653">Protein transport</keyword>
<keyword evidence="11" id="KW-1185">Reference proteome</keyword>
<feature type="domain" description="Sec16 Sec23-binding" evidence="8">
    <location>
        <begin position="2062"/>
        <end position="2323"/>
    </location>
</feature>
<evidence type="ECO:0000313" key="10">
    <source>
        <dbReference type="EMBL" id="CAI5732523.1"/>
    </source>
</evidence>
<keyword evidence="3 6" id="KW-0813">Transport</keyword>
<evidence type="ECO:0000256" key="7">
    <source>
        <dbReference type="SAM" id="MobiDB-lite"/>
    </source>
</evidence>
<keyword evidence="6" id="KW-0472">Membrane</keyword>
<keyword evidence="5 6" id="KW-0931">ER-Golgi transport</keyword>
<feature type="region of interest" description="Disordered" evidence="7">
    <location>
        <begin position="513"/>
        <end position="533"/>
    </location>
</feature>
<feature type="region of interest" description="Disordered" evidence="7">
    <location>
        <begin position="1231"/>
        <end position="1341"/>
    </location>
</feature>
<feature type="compositionally biased region" description="Polar residues" evidence="7">
    <location>
        <begin position="2533"/>
        <end position="2563"/>
    </location>
</feature>
<feature type="region of interest" description="Disordered" evidence="7">
    <location>
        <begin position="10"/>
        <end position="44"/>
    </location>
</feature>
<feature type="compositionally biased region" description="Polar residues" evidence="7">
    <location>
        <begin position="1274"/>
        <end position="1291"/>
    </location>
</feature>
<feature type="region of interest" description="Disordered" evidence="7">
    <location>
        <begin position="2710"/>
        <end position="2773"/>
    </location>
</feature>
<feature type="compositionally biased region" description="Polar residues" evidence="7">
    <location>
        <begin position="1639"/>
        <end position="1651"/>
    </location>
</feature>
<feature type="region of interest" description="Disordered" evidence="7">
    <location>
        <begin position="408"/>
        <end position="432"/>
    </location>
</feature>
<feature type="compositionally biased region" description="Polar residues" evidence="7">
    <location>
        <begin position="2580"/>
        <end position="2599"/>
    </location>
</feature>
<dbReference type="InterPro" id="IPR024340">
    <property type="entry name" value="Sec16_CCD"/>
</dbReference>
<dbReference type="GO" id="GO:0007030">
    <property type="term" value="P:Golgi organization"/>
    <property type="evidence" value="ECO:0007669"/>
    <property type="project" value="TreeGrafter"/>
</dbReference>
<feature type="region of interest" description="Disordered" evidence="7">
    <location>
        <begin position="723"/>
        <end position="780"/>
    </location>
</feature>
<dbReference type="EMBL" id="CANTFM010000968">
    <property type="protein sequence ID" value="CAI5732523.1"/>
    <property type="molecule type" value="Genomic_DNA"/>
</dbReference>
<feature type="compositionally biased region" description="Low complexity" evidence="7">
    <location>
        <begin position="2600"/>
        <end position="2613"/>
    </location>
</feature>
<dbReference type="GO" id="GO:0070973">
    <property type="term" value="P:protein localization to endoplasmic reticulum exit site"/>
    <property type="evidence" value="ECO:0007669"/>
    <property type="project" value="TreeGrafter"/>
</dbReference>
<feature type="compositionally biased region" description="Polar residues" evidence="7">
    <location>
        <begin position="2412"/>
        <end position="2421"/>
    </location>
</feature>
<evidence type="ECO:0000259" key="8">
    <source>
        <dbReference type="Pfam" id="PF12931"/>
    </source>
</evidence>
<feature type="compositionally biased region" description="Polar residues" evidence="7">
    <location>
        <begin position="757"/>
        <end position="780"/>
    </location>
</feature>
<proteinExistence type="inferred from homology"/>
<keyword evidence="4 6" id="KW-0256">Endoplasmic reticulum</keyword>
<feature type="region of interest" description="Disordered" evidence="7">
    <location>
        <begin position="817"/>
        <end position="879"/>
    </location>
</feature>
<feature type="region of interest" description="Disordered" evidence="7">
    <location>
        <begin position="1064"/>
        <end position="1126"/>
    </location>
</feature>
<gene>
    <name evidence="10" type="ORF">PDE001_LOCUS5130</name>
</gene>
<sequence>MSEGRGFFFAVGSLPDGNSPEGGTTRARPVNVGTQMRQKPAAGVATSQNFFASLGIDATSRGQAGSSTSSSSNRSYSSMAVQRASASGVGSSTSTSSSSAWRPPTIGGLRVAPPPPPVPTAGSLSLASINRSVMTSATSTSFTTNVSRAGLSGTGRTVETATAAASVAAAKTSERPTQLFSMEDAEELYSDDGWDCDSPSTVLSNPTDETETTLTTVPVRAAAEAPGDEFAWGGDDDVLASPVAKATVISPRPNEVSAGGAFETKAKSTMHQAAPAAVDIKVATTTKSFTATEVPSHKAKLRFEQAQTVSRALRPPAAVPSTSFSATVTNSTFEATGHSATQSSIHQSGPALERTQVEFTQPLPPSTTVSSTFFPAKSTRTAFRMTSCKAPPQTTPSVQASVFRESYQQDEQWDDDLDQQEPADTGSETLATNDSMSVHTAAVTSVTTIRAGAFVTPPVELTSPGGDAGEFWGDGDEDKLFDYDEHADEEWDESIKDRTKELKSLDLSFSGEKSHVKSTTLSSSSQQDTSISLPYQPPPLAISTNLEHSFCIAQEAMSAPNNFVSGHSEAVKNSRRDEMSDKLPEVTKMSTIVSSIEPGPARPPKTQDSAVPLHSVESTHMTECSSASAQSASQENDLNVFLKAPQIAPFLHTPGTGEPFGRVRSPQGNNNPTLSEEMSGAGVNEARHNSMTFASGGKGETRDSYTESNVRWDPRLLRDDGHVRMSCGEEVNEEDGDETRRNTHHGPKDEEERDSVVSFSGENSFFPSSGRPSSLYGGSQSSFASHRMYQSSIASTDHEGSSIASFGVSSAGATFGGSERVSEGGASDGTMSETPSMVDSSNASTAFGTDFPSVSEGQFSAPGTTIGTSDNASDGGFSDDNASDTTSICGSVHTNPRYLSEFRSPSGHCVTDTVEHRGTPEPFALSAPESGSVSGSVARIGESVIVAAAPIFGGESGTFSDANPFASSPSVVSTSQLASNAPHATASADSSCDQQPEGTVQVDNVQSAASLFGGTTASSNIPNAFGSFGALPAVTEAKTIDEHELPTSDAEDLFGSCPSSSGFENSFARPAQNSYSSSYQKHGQNYKQAASGSESTTQTSALNSAPNQLSFSNSNDRSAGDGSVSSPFQAQRFSNYDHAGPFAPFASRDAQLRFDNLALSAEGVFGNGGDSGKANVDHGVSSYFGGDAQALADAVTAAGHFGQHSSIHSASHGGGESYNEYGHSVTAAYSEQASNHEQQSGANAETNTFRAQSHGQSGGVIAAERSNTEVFGPSSRQSLTNSFTSNTTPRETSGFGGHNHFDRSAPGTPNNHSQHSAATAFSSASRVQQSYGSQQIGQRPTLEATNTYSHHATAEVFGRASPAQSSYSELQDNSYPHYSQTASHSTVGRFADHLQSSSSALTDAFFGRSSAADPLSSASNIGDERVKTPSSGPVQQLPPVLTGSQPSLLGSGSDASSIAKQRGTHSTVNLTATRSPMQSHDLNASYGSVEDASLSCHGSSSSMSRYGSYVSFQPQQNLQQQVGSTSGRLSADVNSGMTPSLTSDEASSVFNRTVFPDSSEILTYHPQVSTSNDSGVHTAPQVASLHHQEQDLPQDGSHCGSSGEYFGATTTAFPASAAGVISRTDIRSSTEMPPARYSESLQQHEANSTAGSPLVVKKADAGSYVDNSISTIATEKGVNRPQAFNGFSDSGSSAFGGDTSSDFFSSSPAPQTTASLSNQFEHKEYGQKPEQPQHQVRDDAAASLQFPHLTLHHDEGGVHTSGGHSGSYFDSRVPGAGDVSSASHSQQQIQQQQYRLFQQQQQPELHHAVTALGYSGGAVQKQPQGTDYIAAGVYEYGTTTEYRGCGQTITQHASHAGPTSVVNTSNKYKDPCVAPPSCLASFGFGGNVVAMFPKRQSRSNIAGSSFRNSSRGAPVVSEFDNGDDDVLCKGPVNVYRMDQLHPKNSEFKQMDTFPGPLTEDISDEVILECLDDHLKRSEAPVEEENERLLLGVLRILVKCNGKLRSDAGMLNPTDPDSPEAQLIALLSESSKRRNRNEFPILPLRKVQSATPSDLMLKRANDLRDLLLVGDRQSAVSSAMTAQMWPEAMLIASFTDKEEYRRVLRTYLDEHYATGDPCRTLFMSFADQQEKSVQEPKRLLQTNIQQPAESLILSNWVSHAQVLLSNRTADTNKILTELGDRLWGEVNAVAAAHTCYLLAGIQVDAPTLNSKMALLGGDHRTPTEARFYVSPDAVQRTEIYEWARKHANEASAKLMIPFQGYKLIYAMLLADHGKLDTAYKYVTSMLVVIKAVTATMKPGTSMYLDGLKNQLTVLDDRLRQHLGHDRVASVAAATSRGSGRKQGGKWGLGSALSIMGKIVNRVVEGNESDAAPRADPVALTPGGLYANEVAIRAESYPVTPPMAAPTLSPASLHPQQYQQTPPLSAHGPSSVPTGINGHATPPVCSPNGRNRASATSPARPYSKPGVASSGSFSGNGRLAPQQQQPGPFAGQGHFIPQQQQQTSSGPFSENGGSGATVPFSNSGPGSQKHGMTPLTCSQHSIEPPGSNHSTHSDSNFSGMTSQSAQQYPPQLQYRYQQKLPSPQTSQHSQGTSPARPSFQKSSSLGMSGDTSSSSQPKTSAAGSVAEIAASLLPSAVSNISGPASDKGKTSGMKKLMRAKTPPPSGSAKGSGWLSGLSSFIVTKMNPEVKVAKLGEQMEAYFDEDAKRWVFPGESAPEEAARPSAPPTGPLSGSAPGSSATGVPPAGTNSAPGSIRSGPAPSNDPLAALMAPPPSHLLMKKDPLAAMMAPPSRAGMYGVQRGGSAAKRKPPRPQFGVFKPTAASLDEQSG</sequence>
<evidence type="ECO:0000256" key="1">
    <source>
        <dbReference type="ARBA" id="ARBA00004240"/>
    </source>
</evidence>
<feature type="compositionally biased region" description="Polar residues" evidence="7">
    <location>
        <begin position="1231"/>
        <end position="1255"/>
    </location>
</feature>
<dbReference type="GO" id="GO:0016192">
    <property type="term" value="P:vesicle-mediated transport"/>
    <property type="evidence" value="ECO:0007669"/>
    <property type="project" value="UniProtKB-KW"/>
</dbReference>
<feature type="compositionally biased region" description="Polar residues" evidence="7">
    <location>
        <begin position="1362"/>
        <end position="1381"/>
    </location>
</feature>
<evidence type="ECO:0000256" key="2">
    <source>
        <dbReference type="ARBA" id="ARBA00005927"/>
    </source>
</evidence>
<dbReference type="PANTHER" id="PTHR13402:SF6">
    <property type="entry name" value="SECRETORY 16, ISOFORM I"/>
    <property type="match status" value="1"/>
</dbReference>
<feature type="compositionally biased region" description="Low complexity" evidence="7">
    <location>
        <begin position="59"/>
        <end position="100"/>
    </location>
</feature>
<dbReference type="InterPro" id="IPR024298">
    <property type="entry name" value="Sec16_Sec23-bd"/>
</dbReference>
<dbReference type="Pfam" id="PF12932">
    <property type="entry name" value="Sec16"/>
    <property type="match status" value="1"/>
</dbReference>
<feature type="compositionally biased region" description="Polar residues" evidence="7">
    <location>
        <begin position="1307"/>
        <end position="1341"/>
    </location>
</feature>
<reference evidence="10" key="1">
    <citation type="submission" date="2022-12" db="EMBL/GenBank/DDBJ databases">
        <authorList>
            <person name="Webb A."/>
        </authorList>
    </citation>
    <scope>NUCLEOTIDE SEQUENCE</scope>
    <source>
        <strain evidence="10">Pd1</strain>
    </source>
</reference>
<dbReference type="Proteomes" id="UP001162029">
    <property type="component" value="Unassembled WGS sequence"/>
</dbReference>
<feature type="region of interest" description="Disordered" evidence="7">
    <location>
        <begin position="59"/>
        <end position="123"/>
    </location>
</feature>
<dbReference type="GO" id="GO:0015031">
    <property type="term" value="P:protein transport"/>
    <property type="evidence" value="ECO:0007669"/>
    <property type="project" value="UniProtKB-KW"/>
</dbReference>
<feature type="compositionally biased region" description="Polar residues" evidence="7">
    <location>
        <begin position="1442"/>
        <end position="1483"/>
    </location>
</feature>
<dbReference type="GO" id="GO:0012507">
    <property type="term" value="C:ER to Golgi transport vesicle membrane"/>
    <property type="evidence" value="ECO:0007669"/>
    <property type="project" value="TreeGrafter"/>
</dbReference>
<feature type="region of interest" description="Disordered" evidence="7">
    <location>
        <begin position="2793"/>
        <end position="2828"/>
    </location>
</feature>
<feature type="compositionally biased region" description="Polar residues" evidence="7">
    <location>
        <begin position="829"/>
        <end position="847"/>
    </location>
</feature>
<dbReference type="CDD" id="cd09233">
    <property type="entry name" value="ACE1-Sec16-like"/>
    <property type="match status" value="1"/>
</dbReference>
<comment type="subcellular location">
    <subcellularLocation>
        <location evidence="1">Endoplasmic reticulum</location>
    </subcellularLocation>
</comment>
<feature type="domain" description="Sec16 central conserved" evidence="9">
    <location>
        <begin position="1879"/>
        <end position="2001"/>
    </location>
</feature>
<feature type="region of interest" description="Disordered" evidence="7">
    <location>
        <begin position="1624"/>
        <end position="1651"/>
    </location>
</feature>
<feature type="compositionally biased region" description="Polar residues" evidence="7">
    <location>
        <begin position="2446"/>
        <end position="2455"/>
    </location>
</feature>
<feature type="region of interest" description="Disordered" evidence="7">
    <location>
        <begin position="655"/>
        <end position="678"/>
    </location>
</feature>
<evidence type="ECO:0000256" key="5">
    <source>
        <dbReference type="ARBA" id="ARBA00022892"/>
    </source>
</evidence>
<comment type="similarity">
    <text evidence="2 6">Belongs to the SEC16 family.</text>
</comment>
<dbReference type="GO" id="GO:0070971">
    <property type="term" value="C:endoplasmic reticulum exit site"/>
    <property type="evidence" value="ECO:0007669"/>
    <property type="project" value="TreeGrafter"/>
</dbReference>
<name>A0AAV0U807_9STRA</name>
<feature type="compositionally biased region" description="Polar residues" evidence="7">
    <location>
        <begin position="855"/>
        <end position="872"/>
    </location>
</feature>